<dbReference type="PROSITE" id="PS50042">
    <property type="entry name" value="CNMP_BINDING_3"/>
    <property type="match status" value="1"/>
</dbReference>
<dbReference type="Pfam" id="PF13545">
    <property type="entry name" value="HTH_Crp_2"/>
    <property type="match status" value="1"/>
</dbReference>
<evidence type="ECO:0000256" key="3">
    <source>
        <dbReference type="ARBA" id="ARBA00022989"/>
    </source>
</evidence>
<dbReference type="Proteomes" id="UP000268908">
    <property type="component" value="Unassembled WGS sequence"/>
</dbReference>
<dbReference type="AlphaFoldDB" id="A0A497XFB4"/>
<dbReference type="InterPro" id="IPR018490">
    <property type="entry name" value="cNMP-bd_dom_sf"/>
</dbReference>
<dbReference type="InterPro" id="IPR000595">
    <property type="entry name" value="cNMP-bd_dom"/>
</dbReference>
<dbReference type="InterPro" id="IPR014710">
    <property type="entry name" value="RmlC-like_jellyroll"/>
</dbReference>
<feature type="domain" description="HTH crp-type" evidence="9">
    <location>
        <begin position="152"/>
        <end position="224"/>
    </location>
</feature>
<evidence type="ECO:0000256" key="4">
    <source>
        <dbReference type="ARBA" id="ARBA00023015"/>
    </source>
</evidence>
<keyword evidence="7" id="KW-0804">Transcription</keyword>
<dbReference type="SMART" id="SM00419">
    <property type="entry name" value="HTH_CRP"/>
    <property type="match status" value="1"/>
</dbReference>
<sequence>MQHHRNSEMLDALASIPLFTGIPARHLGELAHSTRRVGYDKGQTIFHVGDAARELFFLLSGQVKRATFSVGGNERVLELVAPGRHFGEAELFGPQLHASFAVAVEPSVLLCIGGDGVRRALEAVPLLSLRIIGALAGRALAVESDASASHFRTGCQRVLDYLLAQLATPLAPQGETTLTLAASKQLIASRIGITPETLSRVLRDLSDAGMIIVDGRNIHLQNACITRRLAETRPEQPVFPRRYGQRDGSGTASRRRRLVAAPTTPCGIINLAGRQRMLSQRLAKCWLQLGHGIQPGRSRNVLAQSAALFEEQMAVIATLAPNADVRSIQSRVGEIWNSYRRLLARDPEPKAARELFELNEILLAATDEITLAFEHAADSPHGRWVNLAGRQLMLSQRIAKFYLFQQWGIHVARSRAGLAEAMREFATALTELAVPARAVPEIEHQLERVSRHWQLLESTLGTAGPADEKRRATLVAAVSERLLRQTDAAVGLYEALSA</sequence>
<evidence type="ECO:0000313" key="10">
    <source>
        <dbReference type="EMBL" id="RLJ64827.1"/>
    </source>
</evidence>
<comment type="subcellular location">
    <subcellularLocation>
        <location evidence="1">Membrane</location>
        <topology evidence="1">Multi-pass membrane protein</topology>
    </subcellularLocation>
</comment>
<dbReference type="CDD" id="cd00038">
    <property type="entry name" value="CAP_ED"/>
    <property type="match status" value="1"/>
</dbReference>
<evidence type="ECO:0000256" key="6">
    <source>
        <dbReference type="ARBA" id="ARBA00023136"/>
    </source>
</evidence>
<dbReference type="SUPFAM" id="SSF46785">
    <property type="entry name" value="Winged helix' DNA-binding domain"/>
    <property type="match status" value="1"/>
</dbReference>
<evidence type="ECO:0000256" key="5">
    <source>
        <dbReference type="ARBA" id="ARBA00023125"/>
    </source>
</evidence>
<dbReference type="InterPro" id="IPR012318">
    <property type="entry name" value="HTH_CRP"/>
</dbReference>
<dbReference type="Gene3D" id="1.10.10.10">
    <property type="entry name" value="Winged helix-like DNA-binding domain superfamily/Winged helix DNA-binding domain"/>
    <property type="match status" value="1"/>
</dbReference>
<keyword evidence="5" id="KW-0238">DNA-binding</keyword>
<keyword evidence="3" id="KW-1133">Transmembrane helix</keyword>
<dbReference type="Pfam" id="PF13675">
    <property type="entry name" value="PilJ"/>
    <property type="match status" value="2"/>
</dbReference>
<organism evidence="10 11">
    <name type="scientific">Sulfurisoma sediminicola</name>
    <dbReference type="NCBI Taxonomy" id="1381557"/>
    <lineage>
        <taxon>Bacteria</taxon>
        <taxon>Pseudomonadati</taxon>
        <taxon>Pseudomonadota</taxon>
        <taxon>Betaproteobacteria</taxon>
        <taxon>Nitrosomonadales</taxon>
        <taxon>Sterolibacteriaceae</taxon>
        <taxon>Sulfurisoma</taxon>
    </lineage>
</organism>
<dbReference type="PRINTS" id="PR00034">
    <property type="entry name" value="HTHCRP"/>
</dbReference>
<keyword evidence="6" id="KW-0472">Membrane</keyword>
<keyword evidence="11" id="KW-1185">Reference proteome</keyword>
<dbReference type="GO" id="GO:0016020">
    <property type="term" value="C:membrane"/>
    <property type="evidence" value="ECO:0007669"/>
    <property type="project" value="UniProtKB-SubCell"/>
</dbReference>
<accession>A0A497XFB4</accession>
<dbReference type="InterPro" id="IPR050397">
    <property type="entry name" value="Env_Response_Regulators"/>
</dbReference>
<dbReference type="InterPro" id="IPR029095">
    <property type="entry name" value="NarX-like_N"/>
</dbReference>
<dbReference type="InterPro" id="IPR036388">
    <property type="entry name" value="WH-like_DNA-bd_sf"/>
</dbReference>
<dbReference type="PROSITE" id="PS51063">
    <property type="entry name" value="HTH_CRP_2"/>
    <property type="match status" value="1"/>
</dbReference>
<dbReference type="OrthoDB" id="9777588at2"/>
<evidence type="ECO:0000259" key="9">
    <source>
        <dbReference type="PROSITE" id="PS51063"/>
    </source>
</evidence>
<gene>
    <name evidence="10" type="ORF">DFR35_1475</name>
</gene>
<dbReference type="EMBL" id="RCCI01000005">
    <property type="protein sequence ID" value="RLJ64827.1"/>
    <property type="molecule type" value="Genomic_DNA"/>
</dbReference>
<dbReference type="Gene3D" id="2.60.120.10">
    <property type="entry name" value="Jelly Rolls"/>
    <property type="match status" value="1"/>
</dbReference>
<proteinExistence type="predicted"/>
<dbReference type="SUPFAM" id="SSF51206">
    <property type="entry name" value="cAMP-binding domain-like"/>
    <property type="match status" value="1"/>
</dbReference>
<evidence type="ECO:0000256" key="1">
    <source>
        <dbReference type="ARBA" id="ARBA00004141"/>
    </source>
</evidence>
<comment type="caution">
    <text evidence="10">The sequence shown here is derived from an EMBL/GenBank/DDBJ whole genome shotgun (WGS) entry which is preliminary data.</text>
</comment>
<dbReference type="RefSeq" id="WP_121241167.1">
    <property type="nucleotide sequence ID" value="NZ_BHVV01000006.1"/>
</dbReference>
<dbReference type="GO" id="GO:0003677">
    <property type="term" value="F:DNA binding"/>
    <property type="evidence" value="ECO:0007669"/>
    <property type="project" value="UniProtKB-KW"/>
</dbReference>
<keyword evidence="4" id="KW-0805">Transcription regulation</keyword>
<evidence type="ECO:0000256" key="7">
    <source>
        <dbReference type="ARBA" id="ARBA00023163"/>
    </source>
</evidence>
<feature type="domain" description="Cyclic nucleotide-binding" evidence="8">
    <location>
        <begin position="18"/>
        <end position="138"/>
    </location>
</feature>
<protein>
    <submittedName>
        <fullName evidence="10">CRP-like cAMP-binding protein</fullName>
    </submittedName>
</protein>
<evidence type="ECO:0000256" key="2">
    <source>
        <dbReference type="ARBA" id="ARBA00022692"/>
    </source>
</evidence>
<name>A0A497XFB4_9PROT</name>
<dbReference type="Pfam" id="PF00027">
    <property type="entry name" value="cNMP_binding"/>
    <property type="match status" value="1"/>
</dbReference>
<dbReference type="PANTHER" id="PTHR24567:SF26">
    <property type="entry name" value="REGULATORY PROTEIN YEIL"/>
    <property type="match status" value="1"/>
</dbReference>
<dbReference type="SMART" id="SM00100">
    <property type="entry name" value="cNMP"/>
    <property type="match status" value="1"/>
</dbReference>
<dbReference type="PANTHER" id="PTHR24567">
    <property type="entry name" value="CRP FAMILY TRANSCRIPTIONAL REGULATORY PROTEIN"/>
    <property type="match status" value="1"/>
</dbReference>
<evidence type="ECO:0000313" key="11">
    <source>
        <dbReference type="Proteomes" id="UP000268908"/>
    </source>
</evidence>
<reference evidence="10 11" key="1">
    <citation type="submission" date="2018-10" db="EMBL/GenBank/DDBJ databases">
        <title>Genomic Encyclopedia of Type Strains, Phase IV (KMG-IV): sequencing the most valuable type-strain genomes for metagenomic binning, comparative biology and taxonomic classification.</title>
        <authorList>
            <person name="Goeker M."/>
        </authorList>
    </citation>
    <scope>NUCLEOTIDE SEQUENCE [LARGE SCALE GENOMIC DNA]</scope>
    <source>
        <strain evidence="10 11">DSM 26916</strain>
    </source>
</reference>
<keyword evidence="2" id="KW-0812">Transmembrane</keyword>
<dbReference type="InterPro" id="IPR036390">
    <property type="entry name" value="WH_DNA-bd_sf"/>
</dbReference>
<evidence type="ECO:0000259" key="8">
    <source>
        <dbReference type="PROSITE" id="PS50042"/>
    </source>
</evidence>
<dbReference type="GO" id="GO:0003700">
    <property type="term" value="F:DNA-binding transcription factor activity"/>
    <property type="evidence" value="ECO:0007669"/>
    <property type="project" value="TreeGrafter"/>
</dbReference>
<dbReference type="GO" id="GO:0005829">
    <property type="term" value="C:cytosol"/>
    <property type="evidence" value="ECO:0007669"/>
    <property type="project" value="TreeGrafter"/>
</dbReference>